<organism evidence="1 2">
    <name type="scientific">Tumebacillus amylolyticus</name>
    <dbReference type="NCBI Taxonomy" id="2801339"/>
    <lineage>
        <taxon>Bacteria</taxon>
        <taxon>Bacillati</taxon>
        <taxon>Bacillota</taxon>
        <taxon>Bacilli</taxon>
        <taxon>Bacillales</taxon>
        <taxon>Alicyclobacillaceae</taxon>
        <taxon>Tumebacillus</taxon>
    </lineage>
</organism>
<accession>A0ABS1JC12</accession>
<dbReference type="RefSeq" id="WP_201636184.1">
    <property type="nucleotide sequence ID" value="NZ_JAEQNB010000004.1"/>
</dbReference>
<protein>
    <submittedName>
        <fullName evidence="1">DUF3189 family protein</fullName>
    </submittedName>
</protein>
<evidence type="ECO:0000313" key="2">
    <source>
        <dbReference type="Proteomes" id="UP000602284"/>
    </source>
</evidence>
<comment type="caution">
    <text evidence="1">The sequence shown here is derived from an EMBL/GenBank/DDBJ whole genome shotgun (WGS) entry which is preliminary data.</text>
</comment>
<dbReference type="InterPro" id="IPR021525">
    <property type="entry name" value="DUF3189"/>
</dbReference>
<proteinExistence type="predicted"/>
<dbReference type="EMBL" id="JAEQNB010000004">
    <property type="protein sequence ID" value="MBL0387812.1"/>
    <property type="molecule type" value="Genomic_DNA"/>
</dbReference>
<dbReference type="Proteomes" id="UP000602284">
    <property type="component" value="Unassembled WGS sequence"/>
</dbReference>
<reference evidence="1 2" key="1">
    <citation type="submission" date="2021-01" db="EMBL/GenBank/DDBJ databases">
        <title>Tumebacillus sp. strain ITR2 16S ribosomal RNA gene Genome sequencing and assembly.</title>
        <authorList>
            <person name="Kang M."/>
        </authorList>
    </citation>
    <scope>NUCLEOTIDE SEQUENCE [LARGE SCALE GENOMIC DNA]</scope>
    <source>
        <strain evidence="1 2">ITR2</strain>
    </source>
</reference>
<gene>
    <name evidence="1" type="ORF">JJB07_14315</name>
</gene>
<evidence type="ECO:0000313" key="1">
    <source>
        <dbReference type="EMBL" id="MBL0387812.1"/>
    </source>
</evidence>
<sequence length="161" mass="17973">MHVIYYCYGSAHSSVTSAAIHLGRLPVDRVPTKQEILGLADYDFVESWQIGTLFFKGHDEFGNGVYTLGLGGEQAVAKQALVSFLEQVGLDTSDLFFNQALPHINSYAKIGGALSRRYGFVKLGRPLSAYGIRRSYGDLVRFVQEVKREEVRRMQGPRGRN</sequence>
<keyword evidence="2" id="KW-1185">Reference proteome</keyword>
<name>A0ABS1JC12_9BACL</name>
<dbReference type="Pfam" id="PF11385">
    <property type="entry name" value="DUF3189"/>
    <property type="match status" value="1"/>
</dbReference>